<dbReference type="GO" id="GO:0003723">
    <property type="term" value="F:RNA binding"/>
    <property type="evidence" value="ECO:0007669"/>
    <property type="project" value="InterPro"/>
</dbReference>
<dbReference type="PROSITE" id="PS50822">
    <property type="entry name" value="PIWI"/>
    <property type="match status" value="1"/>
</dbReference>
<dbReference type="Pfam" id="PF02170">
    <property type="entry name" value="PAZ"/>
    <property type="match status" value="1"/>
</dbReference>
<dbReference type="Proteomes" id="UP001201812">
    <property type="component" value="Unassembled WGS sequence"/>
</dbReference>
<dbReference type="Gene3D" id="2.170.260.10">
    <property type="entry name" value="paz domain"/>
    <property type="match status" value="1"/>
</dbReference>
<dbReference type="InterPro" id="IPR003100">
    <property type="entry name" value="PAZ_dom"/>
</dbReference>
<evidence type="ECO:0000313" key="3">
    <source>
        <dbReference type="Proteomes" id="UP001201812"/>
    </source>
</evidence>
<dbReference type="SMART" id="SM00950">
    <property type="entry name" value="Piwi"/>
    <property type="match status" value="1"/>
</dbReference>
<dbReference type="EMBL" id="JAKKPZ010000020">
    <property type="protein sequence ID" value="KAI1712004.1"/>
    <property type="molecule type" value="Genomic_DNA"/>
</dbReference>
<comment type="caution">
    <text evidence="2">The sequence shown here is derived from an EMBL/GenBank/DDBJ whole genome shotgun (WGS) entry which is preliminary data.</text>
</comment>
<dbReference type="SUPFAM" id="SSF53098">
    <property type="entry name" value="Ribonuclease H-like"/>
    <property type="match status" value="1"/>
</dbReference>
<dbReference type="CDD" id="cd02846">
    <property type="entry name" value="PAZ_argonaute_like"/>
    <property type="match status" value="1"/>
</dbReference>
<dbReference type="InterPro" id="IPR036085">
    <property type="entry name" value="PAZ_dom_sf"/>
</dbReference>
<name>A0AAD4N148_9BILA</name>
<dbReference type="InterPro" id="IPR003165">
    <property type="entry name" value="Piwi"/>
</dbReference>
<protein>
    <submittedName>
        <fullName evidence="2">Piwi domain-containing protein</fullName>
    </submittedName>
</protein>
<evidence type="ECO:0000259" key="1">
    <source>
        <dbReference type="PROSITE" id="PS50822"/>
    </source>
</evidence>
<feature type="domain" description="Piwi" evidence="1">
    <location>
        <begin position="553"/>
        <end position="870"/>
    </location>
</feature>
<evidence type="ECO:0000313" key="2">
    <source>
        <dbReference type="EMBL" id="KAI1712004.1"/>
    </source>
</evidence>
<dbReference type="Pfam" id="PF02171">
    <property type="entry name" value="Piwi"/>
    <property type="match status" value="1"/>
</dbReference>
<accession>A0AAD4N148</accession>
<dbReference type="InterPro" id="IPR036397">
    <property type="entry name" value="RNaseH_sf"/>
</dbReference>
<reference evidence="2" key="1">
    <citation type="submission" date="2022-01" db="EMBL/GenBank/DDBJ databases">
        <title>Genome Sequence Resource for Two Populations of Ditylenchus destructor, the Migratory Endoparasitic Phytonematode.</title>
        <authorList>
            <person name="Zhang H."/>
            <person name="Lin R."/>
            <person name="Xie B."/>
        </authorList>
    </citation>
    <scope>NUCLEOTIDE SEQUENCE</scope>
    <source>
        <strain evidence="2">BazhouSP</strain>
    </source>
</reference>
<organism evidence="2 3">
    <name type="scientific">Ditylenchus destructor</name>
    <dbReference type="NCBI Taxonomy" id="166010"/>
    <lineage>
        <taxon>Eukaryota</taxon>
        <taxon>Metazoa</taxon>
        <taxon>Ecdysozoa</taxon>
        <taxon>Nematoda</taxon>
        <taxon>Chromadorea</taxon>
        <taxon>Rhabditida</taxon>
        <taxon>Tylenchina</taxon>
        <taxon>Tylenchomorpha</taxon>
        <taxon>Sphaerularioidea</taxon>
        <taxon>Anguinidae</taxon>
        <taxon>Anguininae</taxon>
        <taxon>Ditylenchus</taxon>
    </lineage>
</organism>
<dbReference type="SUPFAM" id="SSF101690">
    <property type="entry name" value="PAZ domain"/>
    <property type="match status" value="1"/>
</dbReference>
<keyword evidence="3" id="KW-1185">Reference proteome</keyword>
<sequence length="920" mass="104451">MPGSMNKPTSFVSDLCQQLIKEQSRKMEISEDLKKLALEKSSVYTPASDFRLKERGVCSLFMIDVEKGRKAFRYDVDIVNVSRGKSLAKGADDGQRALNRNICYEMLTSAYVKTEAFGMEPGGEVIYDCKSTMYTSKPIRILEPLIMIPCEEIIDFVKQYCGEVNFTVTITPNQAIPVLPLDDISQYITKESLYKEDRSVRTFLEMAMTQFSINNNSYTMIGSGKLFETIPDNNQQAGNGIILRSGVAKGVRIVHDFGHPKPALVLDTKVCAFYDPQSLLATILAITRPRIPRTPQDWHKIRCVIQDVRVEVMYARHRSFGIGRLTEKPMSALLVGWEGGKIPMPLYFEKRYNIRIEYPDFPAVIPNTNVQRGKPLELFPIEQLMIMEDQRVPLEKMDKNLSAKLLKANSIRPHERLDKIMSHANELGIFNPDNAVLRAFGIRVLRDSNEIVIGIRRAPRIRFANNHIVEPSPDMADWRKGTGNAQYIDSSEIRDWIILCDHDVKPLISKFVNTFMVTARKKGLAIMKQPIIATFGSGSRWMETFERIVDQNVEYVLLIDSKEEDTHGLLKYYEALYKVITQHITTERVVDIVQHGKMQTLENILNKTNCKNFGLNYEPIVENSAKKYELSNNEVLIIGYDVAHPPPVSAQDRRLMRAKGLSVDSLDPSVVGVCANMARNPHAFVGDYFYQESRKESVDINQLSARTVWILDTLAQNRPESAFPKYIFVLRDGLSEGQFAMAVDEELKAIKRGCLQYSEGYLPQILFVIGTKRHFKKFFAGRNGAFQNLAPGSVITDKFTREDCPEFFMQSHYPLKGVGKPVEYNVVVDEIGVSQDELQGLLNALCYSHQIVNSAVSLPEPIYQADELAKRGLNNFITMKRLEDRRNPIPRGPNRLVDPLALTAMLSYKDSKLKSTRFTA</sequence>
<dbReference type="PANTHER" id="PTHR22891">
    <property type="entry name" value="EUKARYOTIC TRANSLATION INITIATION FACTOR 2C"/>
    <property type="match status" value="1"/>
</dbReference>
<dbReference type="AlphaFoldDB" id="A0AAD4N148"/>
<dbReference type="InterPro" id="IPR012337">
    <property type="entry name" value="RNaseH-like_sf"/>
</dbReference>
<gene>
    <name evidence="2" type="ORF">DdX_09967</name>
</gene>
<dbReference type="Gene3D" id="3.30.420.10">
    <property type="entry name" value="Ribonuclease H-like superfamily/Ribonuclease H"/>
    <property type="match status" value="1"/>
</dbReference>
<dbReference type="Gene3D" id="3.40.50.2300">
    <property type="match status" value="1"/>
</dbReference>
<proteinExistence type="predicted"/>